<dbReference type="InterPro" id="IPR005254">
    <property type="entry name" value="Heme_biosyn_assoc_TPR_pro"/>
</dbReference>
<dbReference type="EMBL" id="CP063982">
    <property type="protein sequence ID" value="UOD49737.1"/>
    <property type="molecule type" value="Genomic_DNA"/>
</dbReference>
<keyword evidence="8 11" id="KW-0472">Membrane</keyword>
<feature type="transmembrane region" description="Helical" evidence="11">
    <location>
        <begin position="39"/>
        <end position="59"/>
    </location>
</feature>
<comment type="function">
    <text evidence="1">Involved in a late step of protoheme IX synthesis.</text>
</comment>
<evidence type="ECO:0000256" key="6">
    <source>
        <dbReference type="ARBA" id="ARBA00022692"/>
    </source>
</evidence>
<evidence type="ECO:0000256" key="1">
    <source>
        <dbReference type="ARBA" id="ARBA00002962"/>
    </source>
</evidence>
<keyword evidence="9" id="KW-0627">Porphyrin biosynthesis</keyword>
<name>A0ABY4AHI4_9BURK</name>
<keyword evidence="14" id="KW-1185">Reference proteome</keyword>
<evidence type="ECO:0000256" key="5">
    <source>
        <dbReference type="ARBA" id="ARBA00022519"/>
    </source>
</evidence>
<evidence type="ECO:0000256" key="7">
    <source>
        <dbReference type="ARBA" id="ARBA00022989"/>
    </source>
</evidence>
<comment type="pathway">
    <text evidence="3">Porphyrin-containing compound metabolism; protoheme biosynthesis.</text>
</comment>
<evidence type="ECO:0000256" key="3">
    <source>
        <dbReference type="ARBA" id="ARBA00004744"/>
    </source>
</evidence>
<evidence type="ECO:0000256" key="9">
    <source>
        <dbReference type="ARBA" id="ARBA00023244"/>
    </source>
</evidence>
<keyword evidence="6 11" id="KW-0812">Transmembrane</keyword>
<reference evidence="13 14" key="1">
    <citation type="submission" date="2020-11" db="EMBL/GenBank/DDBJ databases">
        <title>Algicoccus daihaiensis sp.nov., isolated from Daihai Lake in Inner Mongolia.</title>
        <authorList>
            <person name="Kai J."/>
        </authorList>
    </citation>
    <scope>NUCLEOTIDE SEQUENCE [LARGE SCALE GENOMIC DNA]</scope>
    <source>
        <strain evidence="14">f23</strain>
    </source>
</reference>
<comment type="subcellular location">
    <subcellularLocation>
        <location evidence="2">Cell inner membrane</location>
        <topology evidence="2">Multi-pass membrane protein</topology>
    </subcellularLocation>
</comment>
<accession>A0ABY4AHI4</accession>
<evidence type="ECO:0000256" key="11">
    <source>
        <dbReference type="SAM" id="Phobius"/>
    </source>
</evidence>
<sequence>MRTWFWTVLLVSLAVLLAFVIHRFPGNVLIIVDQWRVQVSLAFAILVVVTSFVGLYLLLRLVTWLVKTPERFRHWQGQRQEKREQSLLEQGWTALLEGRYTHAEKMLTRLSGKSADKRRQVLAMLSAARAAHEVGQFKRQDELLMQAQTVAVGQVADVELNTAVAAAAADLWLQQGRAQEALAALQLDHVQPMRHLHTMRLLLKVYQQTNHHAKVLELARALKRKEAIDQVEADRLIESAAAALIRQSTDAGTQTGQDDSASVQAGQQDRAWETCWKQLKAEERILPEVALAASQAFQHEGNYKEATKVLEAALTGNNDKSQKDKPLDPRLLAAYARAEPEQVTPRLQKAEQWLEDRQAAIANKQTPSTNIADLLTTLGALCLAAQMWGQAQRYLERSAKLRKDARVHALLGSLFDRIGQPQRAAQHWRLATAVSAALPTLAQDVVLPAANTEADPVVPHGEGLDVYGEQDADEVQFASRSDDGPGANQTAKTDYDEFFDSAPIPLSMGAFESIDDQVQAKTQKTDA</sequence>
<dbReference type="Pfam" id="PF07219">
    <property type="entry name" value="HemY_N"/>
    <property type="match status" value="1"/>
</dbReference>
<evidence type="ECO:0000256" key="8">
    <source>
        <dbReference type="ARBA" id="ARBA00023136"/>
    </source>
</evidence>
<feature type="domain" description="HemY N-terminal" evidence="12">
    <location>
        <begin position="26"/>
        <end position="134"/>
    </location>
</feature>
<dbReference type="Proteomes" id="UP000831607">
    <property type="component" value="Chromosome"/>
</dbReference>
<dbReference type="SUPFAM" id="SSF48452">
    <property type="entry name" value="TPR-like"/>
    <property type="match status" value="1"/>
</dbReference>
<dbReference type="InterPro" id="IPR011990">
    <property type="entry name" value="TPR-like_helical_dom_sf"/>
</dbReference>
<dbReference type="InterPro" id="IPR010817">
    <property type="entry name" value="HemY_N"/>
</dbReference>
<evidence type="ECO:0000313" key="14">
    <source>
        <dbReference type="Proteomes" id="UP000831607"/>
    </source>
</evidence>
<evidence type="ECO:0000259" key="12">
    <source>
        <dbReference type="Pfam" id="PF07219"/>
    </source>
</evidence>
<dbReference type="NCBIfam" id="TIGR00540">
    <property type="entry name" value="TPR_hemY_coli"/>
    <property type="match status" value="1"/>
</dbReference>
<evidence type="ECO:0000256" key="4">
    <source>
        <dbReference type="ARBA" id="ARBA00022475"/>
    </source>
</evidence>
<dbReference type="RefSeq" id="WP_243477979.1">
    <property type="nucleotide sequence ID" value="NZ_CP063982.1"/>
</dbReference>
<organism evidence="13 14">
    <name type="scientific">Orrella daihaiensis</name>
    <dbReference type="NCBI Taxonomy" id="2782176"/>
    <lineage>
        <taxon>Bacteria</taxon>
        <taxon>Pseudomonadati</taxon>
        <taxon>Pseudomonadota</taxon>
        <taxon>Betaproteobacteria</taxon>
        <taxon>Burkholderiales</taxon>
        <taxon>Alcaligenaceae</taxon>
        <taxon>Orrella</taxon>
    </lineage>
</organism>
<evidence type="ECO:0000256" key="10">
    <source>
        <dbReference type="SAM" id="MobiDB-lite"/>
    </source>
</evidence>
<keyword evidence="7 11" id="KW-1133">Transmembrane helix</keyword>
<keyword evidence="4" id="KW-1003">Cell membrane</keyword>
<feature type="region of interest" description="Disordered" evidence="10">
    <location>
        <begin position="248"/>
        <end position="267"/>
    </location>
</feature>
<gene>
    <name evidence="13" type="ORF">DHf2319_09750</name>
</gene>
<dbReference type="Gene3D" id="1.25.40.10">
    <property type="entry name" value="Tetratricopeptide repeat domain"/>
    <property type="match status" value="1"/>
</dbReference>
<evidence type="ECO:0000313" key="13">
    <source>
        <dbReference type="EMBL" id="UOD49737.1"/>
    </source>
</evidence>
<protein>
    <submittedName>
        <fullName evidence="13">Protoheme IX synthesis protein</fullName>
    </submittedName>
</protein>
<evidence type="ECO:0000256" key="2">
    <source>
        <dbReference type="ARBA" id="ARBA00004429"/>
    </source>
</evidence>
<proteinExistence type="predicted"/>
<keyword evidence="5" id="KW-0997">Cell inner membrane</keyword>